<dbReference type="PIRSF" id="PIRSF000883">
    <property type="entry name" value="Pesterase_MJ0912"/>
    <property type="match status" value="1"/>
</dbReference>
<dbReference type="PANTHER" id="PTHR42850">
    <property type="entry name" value="METALLOPHOSPHOESTERASE"/>
    <property type="match status" value="1"/>
</dbReference>
<dbReference type="InterPro" id="IPR011152">
    <property type="entry name" value="Pesterase_MJ0912"/>
</dbReference>
<dbReference type="InterPro" id="IPR029052">
    <property type="entry name" value="Metallo-depent_PP-like"/>
</dbReference>
<comment type="caution">
    <text evidence="3">The sequence shown here is derived from an EMBL/GenBank/DDBJ whole genome shotgun (WGS) entry which is preliminary data.</text>
</comment>
<name>A0A3D1JGZ7_9CHLR</name>
<accession>A0A3D1JGZ7</accession>
<reference evidence="3 4" key="1">
    <citation type="journal article" date="2018" name="Nat. Biotechnol.">
        <title>A standardized bacterial taxonomy based on genome phylogeny substantially revises the tree of life.</title>
        <authorList>
            <person name="Parks D.H."/>
            <person name="Chuvochina M."/>
            <person name="Waite D.W."/>
            <person name="Rinke C."/>
            <person name="Skarshewski A."/>
            <person name="Chaumeil P.A."/>
            <person name="Hugenholtz P."/>
        </authorList>
    </citation>
    <scope>NUCLEOTIDE SEQUENCE [LARGE SCALE GENOMIC DNA]</scope>
    <source>
        <strain evidence="3">UBA8781</strain>
    </source>
</reference>
<feature type="domain" description="Calcineurin-like phosphoesterase" evidence="2">
    <location>
        <begin position="1"/>
        <end position="204"/>
    </location>
</feature>
<dbReference type="Proteomes" id="UP000264141">
    <property type="component" value="Unassembled WGS sequence"/>
</dbReference>
<proteinExistence type="inferred from homology"/>
<dbReference type="OrthoDB" id="9800565at2"/>
<dbReference type="EMBL" id="DPBP01000033">
    <property type="protein sequence ID" value="HCE17859.1"/>
    <property type="molecule type" value="Genomic_DNA"/>
</dbReference>
<dbReference type="RefSeq" id="WP_062190652.1">
    <property type="nucleotide sequence ID" value="NZ_DF967965.1"/>
</dbReference>
<dbReference type="GO" id="GO:0005737">
    <property type="term" value="C:cytoplasm"/>
    <property type="evidence" value="ECO:0007669"/>
    <property type="project" value="TreeGrafter"/>
</dbReference>
<dbReference type="STRING" id="229919.GCA_001050195_01122"/>
<dbReference type="PANTHER" id="PTHR42850:SF2">
    <property type="entry name" value="BLL5683 PROTEIN"/>
    <property type="match status" value="1"/>
</dbReference>
<dbReference type="Pfam" id="PF12850">
    <property type="entry name" value="Metallophos_2"/>
    <property type="match status" value="1"/>
</dbReference>
<evidence type="ECO:0000259" key="2">
    <source>
        <dbReference type="Pfam" id="PF12850"/>
    </source>
</evidence>
<gene>
    <name evidence="3" type="ORF">DEQ80_08370</name>
</gene>
<organism evidence="3 4">
    <name type="scientific">Anaerolinea thermolimosa</name>
    <dbReference type="NCBI Taxonomy" id="229919"/>
    <lineage>
        <taxon>Bacteria</taxon>
        <taxon>Bacillati</taxon>
        <taxon>Chloroflexota</taxon>
        <taxon>Anaerolineae</taxon>
        <taxon>Anaerolineales</taxon>
        <taxon>Anaerolineaceae</taxon>
        <taxon>Anaerolinea</taxon>
    </lineage>
</organism>
<evidence type="ECO:0000256" key="1">
    <source>
        <dbReference type="ARBA" id="ARBA00008950"/>
    </source>
</evidence>
<dbReference type="Gene3D" id="3.60.21.10">
    <property type="match status" value="1"/>
</dbReference>
<evidence type="ECO:0000313" key="4">
    <source>
        <dbReference type="Proteomes" id="UP000264141"/>
    </source>
</evidence>
<dbReference type="SUPFAM" id="SSF56300">
    <property type="entry name" value="Metallo-dependent phosphatases"/>
    <property type="match status" value="1"/>
</dbReference>
<dbReference type="AlphaFoldDB" id="A0A3D1JGZ7"/>
<dbReference type="InterPro" id="IPR024654">
    <property type="entry name" value="Calcineurin-like_PHP_lpxH"/>
</dbReference>
<protein>
    <submittedName>
        <fullName evidence="3">Metallophosphoesterase</fullName>
    </submittedName>
</protein>
<dbReference type="GO" id="GO:0016791">
    <property type="term" value="F:phosphatase activity"/>
    <property type="evidence" value="ECO:0007669"/>
    <property type="project" value="TreeGrafter"/>
</dbReference>
<sequence>MRILVISDIHGNYPALQAVLQDAGQVDQTWCLGDVVGYGPYPNECIQTLKGIPDLTCLMGNHDAAVIGAIPLHTFNQEARLSVQWTRATLSSANKSWLESLPDSQIKGDFTLAHGSPRNPIWEYLLDPSAAAHNFSFFDTHYCLVGHTHLPIIFLTPPGKPTSWTIPQADQIFKLKPRAILNPGSVGQPRDHDPRAAYAILDTEACTWHLKRVFYDVALVQQGILDASLPERHALRLRDGW</sequence>
<dbReference type="InterPro" id="IPR050126">
    <property type="entry name" value="Ap4A_hydrolase"/>
</dbReference>
<comment type="similarity">
    <text evidence="1">Belongs to the metallophosphoesterase superfamily. YfcE family.</text>
</comment>
<evidence type="ECO:0000313" key="3">
    <source>
        <dbReference type="EMBL" id="HCE17859.1"/>
    </source>
</evidence>